<sequence>MQPVAYPLPDIRIPPPLLELPMTVPAFGLGTFRLKDQTVIDSVRNALDVGYRAIDTAQIYGNEAEVGQAIADSGVPREEIYLTTKVWITEFKREALLASLRTSLEKLRTDHVDLALIHWPSPNDKVDVPMEEYLPALAEAKAQGLTKAIGISNFTIAQTRKAIGILGADAIATNQIEIHPYLQNRLLVKFLQDNGIHITAYMSLAYGEVIKDPVIQAIAGRHQATPAQIALAWALQQGFSVIPSSTKRENLSSNLEAAAIRLTDEDMAQIAKLDRGHRLANPEGIAPAWD</sequence>
<dbReference type="EMBL" id="JAPDRQ010000456">
    <property type="protein sequence ID" value="KAJ9649135.1"/>
    <property type="molecule type" value="Genomic_DNA"/>
</dbReference>
<reference evidence="1" key="1">
    <citation type="submission" date="2022-10" db="EMBL/GenBank/DDBJ databases">
        <title>Culturing micro-colonial fungi from biological soil crusts in the Mojave desert and describing Neophaeococcomyces mojavensis, and introducing the new genera and species Taxawa tesnikishii.</title>
        <authorList>
            <person name="Kurbessoian T."/>
            <person name="Stajich J.E."/>
        </authorList>
    </citation>
    <scope>NUCLEOTIDE SEQUENCE</scope>
    <source>
        <strain evidence="1">JES_112</strain>
    </source>
</reference>
<name>A0ACC2ZNJ5_9EURO</name>
<gene>
    <name evidence="1" type="ORF">H2198_010957</name>
</gene>
<evidence type="ECO:0000313" key="1">
    <source>
        <dbReference type="EMBL" id="KAJ9649135.1"/>
    </source>
</evidence>
<accession>A0ACC2ZNJ5</accession>
<protein>
    <submittedName>
        <fullName evidence="1">Uncharacterized protein</fullName>
    </submittedName>
</protein>
<organism evidence="1 2">
    <name type="scientific">Neophaeococcomyces mojaviensis</name>
    <dbReference type="NCBI Taxonomy" id="3383035"/>
    <lineage>
        <taxon>Eukaryota</taxon>
        <taxon>Fungi</taxon>
        <taxon>Dikarya</taxon>
        <taxon>Ascomycota</taxon>
        <taxon>Pezizomycotina</taxon>
        <taxon>Eurotiomycetes</taxon>
        <taxon>Chaetothyriomycetidae</taxon>
        <taxon>Chaetothyriales</taxon>
        <taxon>Chaetothyriales incertae sedis</taxon>
        <taxon>Neophaeococcomyces</taxon>
    </lineage>
</organism>
<dbReference type="Proteomes" id="UP001172386">
    <property type="component" value="Unassembled WGS sequence"/>
</dbReference>
<proteinExistence type="predicted"/>
<keyword evidence="2" id="KW-1185">Reference proteome</keyword>
<comment type="caution">
    <text evidence="1">The sequence shown here is derived from an EMBL/GenBank/DDBJ whole genome shotgun (WGS) entry which is preliminary data.</text>
</comment>
<evidence type="ECO:0000313" key="2">
    <source>
        <dbReference type="Proteomes" id="UP001172386"/>
    </source>
</evidence>